<protein>
    <submittedName>
        <fullName evidence="2">DUF2125 domain-containing protein</fullName>
    </submittedName>
</protein>
<dbReference type="InterPro" id="IPR018666">
    <property type="entry name" value="DUF2125"/>
</dbReference>
<sequence>MSSKEKLPSKPTKRRYIILMSVLAIVVLGWSAVWFIGRSLLHEQLNSQMNTMAAQGLEVSCADLAINGFPFRYEVSCRQMISADRSGAAAKLGGLQAVALIYNPTHIIFEAGAPAVMDIPLSGMSGDMTWKTARASMKFGSGALGKLDAVVEKPEAVLNNPVSTGSFAAEKAELHVRQSDGEADFFEGFLSVDALQLRSLPNLQDAVDLRAHLQIPGGAALLAGANLPWLVQSNGGELPIKLVVFDANLGESRVKAGGDFVVNGDGTLSGTLDLSLGNAEALIGAFKPLAPTGDRTLALMEQVLKSLDPLASEVDGVKTVPLKVNIDRGIARIGLLPLPPIPPLFQAGF</sequence>
<keyword evidence="3" id="KW-1185">Reference proteome</keyword>
<organism evidence="2 3">
    <name type="scientific">Roseibium porphyridii</name>
    <dbReference type="NCBI Taxonomy" id="2866279"/>
    <lineage>
        <taxon>Bacteria</taxon>
        <taxon>Pseudomonadati</taxon>
        <taxon>Pseudomonadota</taxon>
        <taxon>Alphaproteobacteria</taxon>
        <taxon>Hyphomicrobiales</taxon>
        <taxon>Stappiaceae</taxon>
        <taxon>Roseibium</taxon>
    </lineage>
</organism>
<name>A0ABY8F442_9HYPH</name>
<evidence type="ECO:0000313" key="2">
    <source>
        <dbReference type="EMBL" id="WFE90268.1"/>
    </source>
</evidence>
<accession>A0ABY8F442</accession>
<evidence type="ECO:0000313" key="3">
    <source>
        <dbReference type="Proteomes" id="UP001209803"/>
    </source>
</evidence>
<gene>
    <name evidence="2" type="ORF">K1718_02650</name>
</gene>
<dbReference type="EMBL" id="CP120863">
    <property type="protein sequence ID" value="WFE90268.1"/>
    <property type="molecule type" value="Genomic_DNA"/>
</dbReference>
<proteinExistence type="predicted"/>
<dbReference type="Pfam" id="PF09898">
    <property type="entry name" value="DUF2125"/>
    <property type="match status" value="1"/>
</dbReference>
<keyword evidence="1" id="KW-1133">Transmembrane helix</keyword>
<keyword evidence="1" id="KW-0472">Membrane</keyword>
<dbReference type="RefSeq" id="WP_265679838.1">
    <property type="nucleotide sequence ID" value="NZ_CP120863.1"/>
</dbReference>
<evidence type="ECO:0000256" key="1">
    <source>
        <dbReference type="SAM" id="Phobius"/>
    </source>
</evidence>
<feature type="transmembrane region" description="Helical" evidence="1">
    <location>
        <begin position="16"/>
        <end position="37"/>
    </location>
</feature>
<reference evidence="2 3" key="1">
    <citation type="submission" date="2023-03" db="EMBL/GenBank/DDBJ databases">
        <title>Roseibium porphyridii sp. nov. and Roseibium rhodosorbium sp. nov. isolated from marine algae, Porphyridium cruentum and Rhodosorus marinus, respectively.</title>
        <authorList>
            <person name="Lee M.W."/>
            <person name="Choi B.J."/>
            <person name="Lee J.K."/>
            <person name="Choi D.G."/>
            <person name="Baek J.H."/>
            <person name="Bayburt H."/>
            <person name="Kim J.M."/>
            <person name="Han D.M."/>
            <person name="Kim K.H."/>
            <person name="Jeon C.O."/>
        </authorList>
    </citation>
    <scope>NUCLEOTIDE SEQUENCE [LARGE SCALE GENOMIC DNA]</scope>
    <source>
        <strain evidence="2 3">KMA01</strain>
    </source>
</reference>
<keyword evidence="1" id="KW-0812">Transmembrane</keyword>
<dbReference type="Proteomes" id="UP001209803">
    <property type="component" value="Chromosome"/>
</dbReference>